<gene>
    <name evidence="1" type="ORF">WJ96_06090</name>
</gene>
<protein>
    <submittedName>
        <fullName evidence="1">Uncharacterized protein</fullName>
    </submittedName>
</protein>
<dbReference type="AlphaFoldDB" id="A0AAW3MWH9"/>
<evidence type="ECO:0000313" key="2">
    <source>
        <dbReference type="Proteomes" id="UP000056453"/>
    </source>
</evidence>
<sequence length="301" mass="32879">MGSSNWSSSDWQSFSSSTRAKSTAQVFSQHGMHADLNPRGVAMRESRDSAVNPNSHAIIVASDVTGSMGILAEALVRKGMGVLVEELLARKPVHDPHIMCMGVGDAYTDMAPLQVTQFEADIRIAEQLSQIWLEGRGGGNGGESYPLAWYFAARHTSIDCFEKRQKKGYLFTVGDENPHKLLTRDQVKSVFGDDIERDLTSAELLTMASRSYHVFHLLVEESRTCDASVKANWKDLLGERALLLSDHTKLAELIVSTIQVNEGWSVADAVKSWSGDTSVVVARGLNSLQPAGVKGTGLVRF</sequence>
<proteinExistence type="predicted"/>
<keyword evidence="2" id="KW-1185">Reference proteome</keyword>
<dbReference type="EMBL" id="LPBJ01000047">
    <property type="protein sequence ID" value="KVP98140.1"/>
    <property type="molecule type" value="Genomic_DNA"/>
</dbReference>
<name>A0AAW3MWH9_9BURK</name>
<evidence type="ECO:0000313" key="1">
    <source>
        <dbReference type="EMBL" id="KVP98140.1"/>
    </source>
</evidence>
<accession>A0AAW3MWH9</accession>
<dbReference type="RefSeq" id="WP_059925181.1">
    <property type="nucleotide sequence ID" value="NZ_LPBG01000047.1"/>
</dbReference>
<reference evidence="1 2" key="1">
    <citation type="submission" date="2015-11" db="EMBL/GenBank/DDBJ databases">
        <title>Expanding the genomic diversity of Burkholderia species for the development of highly accurate diagnostics.</title>
        <authorList>
            <person name="Sahl J."/>
            <person name="Keim P."/>
            <person name="Wagner D."/>
        </authorList>
    </citation>
    <scope>NUCLEOTIDE SEQUENCE [LARGE SCALE GENOMIC DNA]</scope>
    <source>
        <strain evidence="1 2">MSMB1808WGS</strain>
    </source>
</reference>
<dbReference type="Proteomes" id="UP000056453">
    <property type="component" value="Unassembled WGS sequence"/>
</dbReference>
<comment type="caution">
    <text evidence="1">The sequence shown here is derived from an EMBL/GenBank/DDBJ whole genome shotgun (WGS) entry which is preliminary data.</text>
</comment>
<organism evidence="1 2">
    <name type="scientific">Burkholderia ubonensis</name>
    <dbReference type="NCBI Taxonomy" id="101571"/>
    <lineage>
        <taxon>Bacteria</taxon>
        <taxon>Pseudomonadati</taxon>
        <taxon>Pseudomonadota</taxon>
        <taxon>Betaproteobacteria</taxon>
        <taxon>Burkholderiales</taxon>
        <taxon>Burkholderiaceae</taxon>
        <taxon>Burkholderia</taxon>
        <taxon>Burkholderia cepacia complex</taxon>
    </lineage>
</organism>